<evidence type="ECO:0000313" key="2">
    <source>
        <dbReference type="Proteomes" id="UP001055879"/>
    </source>
</evidence>
<keyword evidence="2" id="KW-1185">Reference proteome</keyword>
<proteinExistence type="predicted"/>
<reference evidence="2" key="1">
    <citation type="journal article" date="2022" name="Mol. Ecol. Resour.">
        <title>The genomes of chicory, endive, great burdock and yacon provide insights into Asteraceae palaeo-polyploidization history and plant inulin production.</title>
        <authorList>
            <person name="Fan W."/>
            <person name="Wang S."/>
            <person name="Wang H."/>
            <person name="Wang A."/>
            <person name="Jiang F."/>
            <person name="Liu H."/>
            <person name="Zhao H."/>
            <person name="Xu D."/>
            <person name="Zhang Y."/>
        </authorList>
    </citation>
    <scope>NUCLEOTIDE SEQUENCE [LARGE SCALE GENOMIC DNA]</scope>
    <source>
        <strain evidence="2">cv. Niubang</strain>
    </source>
</reference>
<reference evidence="1 2" key="2">
    <citation type="journal article" date="2022" name="Mol. Ecol. Resour.">
        <title>The genomes of chicory, endive, great burdock and yacon provide insights into Asteraceae paleo-polyploidization history and plant inulin production.</title>
        <authorList>
            <person name="Fan W."/>
            <person name="Wang S."/>
            <person name="Wang H."/>
            <person name="Wang A."/>
            <person name="Jiang F."/>
            <person name="Liu H."/>
            <person name="Zhao H."/>
            <person name="Xu D."/>
            <person name="Zhang Y."/>
        </authorList>
    </citation>
    <scope>NUCLEOTIDE SEQUENCE [LARGE SCALE GENOMIC DNA]</scope>
    <source>
        <strain evidence="2">cv. Niubang</strain>
    </source>
</reference>
<accession>A0ACB9BBU8</accession>
<organism evidence="1 2">
    <name type="scientific">Arctium lappa</name>
    <name type="common">Greater burdock</name>
    <name type="synonym">Lappa major</name>
    <dbReference type="NCBI Taxonomy" id="4217"/>
    <lineage>
        <taxon>Eukaryota</taxon>
        <taxon>Viridiplantae</taxon>
        <taxon>Streptophyta</taxon>
        <taxon>Embryophyta</taxon>
        <taxon>Tracheophyta</taxon>
        <taxon>Spermatophyta</taxon>
        <taxon>Magnoliopsida</taxon>
        <taxon>eudicotyledons</taxon>
        <taxon>Gunneridae</taxon>
        <taxon>Pentapetalae</taxon>
        <taxon>asterids</taxon>
        <taxon>campanulids</taxon>
        <taxon>Asterales</taxon>
        <taxon>Asteraceae</taxon>
        <taxon>Carduoideae</taxon>
        <taxon>Cardueae</taxon>
        <taxon>Arctiinae</taxon>
        <taxon>Arctium</taxon>
    </lineage>
</organism>
<name>A0ACB9BBU8_ARCLA</name>
<evidence type="ECO:0000313" key="1">
    <source>
        <dbReference type="EMBL" id="KAI3719231.1"/>
    </source>
</evidence>
<dbReference type="EMBL" id="CM042052">
    <property type="protein sequence ID" value="KAI3719231.1"/>
    <property type="molecule type" value="Genomic_DNA"/>
</dbReference>
<gene>
    <name evidence="1" type="ORF">L6452_20126</name>
</gene>
<dbReference type="Proteomes" id="UP001055879">
    <property type="component" value="Linkage Group LG06"/>
</dbReference>
<protein>
    <submittedName>
        <fullName evidence="1">Uncharacterized protein</fullName>
    </submittedName>
</protein>
<sequence length="72" mass="6545">MEPKSIQHHLLCLVGLGDGGETVGSGVGVDCSGEPPDGGGGDKIGAGGGDEGGEACTGGGGGDDALGKGAHG</sequence>
<comment type="caution">
    <text evidence="1">The sequence shown here is derived from an EMBL/GenBank/DDBJ whole genome shotgun (WGS) entry which is preliminary data.</text>
</comment>